<dbReference type="InterPro" id="IPR036282">
    <property type="entry name" value="Glutathione-S-Trfase_C_sf"/>
</dbReference>
<dbReference type="FunFam" id="2.40.50.140:FF:000047">
    <property type="entry name" value="tyrosine--tRNA ligase, cytoplasmic isoform X2"/>
    <property type="match status" value="1"/>
</dbReference>
<protein>
    <submittedName>
        <fullName evidence="11">tRNA-aminoacylation cofactor arc1 isoform X1</fullName>
    </submittedName>
</protein>
<dbReference type="GeneID" id="105052302"/>
<keyword evidence="5" id="KW-0648">Protein biosynthesis</keyword>
<dbReference type="KEGG" id="egu:105052302"/>
<dbReference type="Gene3D" id="2.40.50.140">
    <property type="entry name" value="Nucleic acid-binding proteins"/>
    <property type="match status" value="1"/>
</dbReference>
<accession>A0A6I9RRW0</accession>
<feature type="region of interest" description="Disordered" evidence="7">
    <location>
        <begin position="179"/>
        <end position="243"/>
    </location>
</feature>
<evidence type="ECO:0000256" key="4">
    <source>
        <dbReference type="ARBA" id="ARBA00022884"/>
    </source>
</evidence>
<evidence type="ECO:0000256" key="7">
    <source>
        <dbReference type="SAM" id="MobiDB-lite"/>
    </source>
</evidence>
<evidence type="ECO:0000313" key="10">
    <source>
        <dbReference type="Proteomes" id="UP000504607"/>
    </source>
</evidence>
<dbReference type="Pfam" id="PF21972">
    <property type="entry name" value="Arc1p_N_like"/>
    <property type="match status" value="1"/>
</dbReference>
<dbReference type="SUPFAM" id="SSF50249">
    <property type="entry name" value="Nucleic acid-binding proteins"/>
    <property type="match status" value="1"/>
</dbReference>
<dbReference type="PROSITE" id="PS50405">
    <property type="entry name" value="GST_CTER"/>
    <property type="match status" value="1"/>
</dbReference>
<dbReference type="SUPFAM" id="SSF47616">
    <property type="entry name" value="GST C-terminal domain-like"/>
    <property type="match status" value="1"/>
</dbReference>
<gene>
    <name evidence="11" type="primary">LOC105052302</name>
</gene>
<dbReference type="Pfam" id="PF01588">
    <property type="entry name" value="tRNA_bind"/>
    <property type="match status" value="1"/>
</dbReference>
<keyword evidence="2" id="KW-0963">Cytoplasm</keyword>
<dbReference type="GO" id="GO:0032991">
    <property type="term" value="C:protein-containing complex"/>
    <property type="evidence" value="ECO:0007669"/>
    <property type="project" value="UniProtKB-ARBA"/>
</dbReference>
<dbReference type="AlphaFoldDB" id="A0A6I9RRW0"/>
<dbReference type="GO" id="GO:0006412">
    <property type="term" value="P:translation"/>
    <property type="evidence" value="ECO:0007669"/>
    <property type="project" value="UniProtKB-KW"/>
</dbReference>
<dbReference type="PROSITE" id="PS50886">
    <property type="entry name" value="TRBD"/>
    <property type="match status" value="1"/>
</dbReference>
<evidence type="ECO:0000256" key="5">
    <source>
        <dbReference type="ARBA" id="ARBA00022917"/>
    </source>
</evidence>
<feature type="compositionally biased region" description="Basic and acidic residues" evidence="7">
    <location>
        <begin position="194"/>
        <end position="219"/>
    </location>
</feature>
<dbReference type="InterPro" id="IPR010987">
    <property type="entry name" value="Glutathione-S-Trfase_C-like"/>
</dbReference>
<dbReference type="FunCoup" id="A0A6I9RRW0">
    <property type="interactions" value="881"/>
</dbReference>
<sequence>MTAAMESKGSDGGDLASNRNKAILHALSKRLSFDPKKFPSESIGGYDIMSLLSNILQLSASGVPLQNPEEIMKWVTFASNFPSEADACHATLKGLNEDLTQRAVLLGDGLKPSVADIVVFSALHHFVSQLTASDMQKFSNVMRWMDYIQNKQDFGGELKMIVVNKPVFEPVCSKKADKTDADLTSKKVTQGPKNVDKPEGNIDPKKGAAEKKASGDTKATEASTRNNKTTEEKKKASEKESAEKEADCSVTLLNIQVGVIRKAWKHPSADSLLVEEIDLGDGNLRQVVSGLAKFCSPDDLLNRRVVLITNVKPGKLRDVMSAGLVLCASDQEHTVVEPLIPPEGAKLGERVSFSGYEGKPEDILNPKKKQLEKITPHLYTDDKGVATYKGTPFLTSAGPCTSSISNASIK</sequence>
<evidence type="ECO:0000256" key="3">
    <source>
        <dbReference type="ARBA" id="ARBA00022555"/>
    </source>
</evidence>
<evidence type="ECO:0000259" key="8">
    <source>
        <dbReference type="PROSITE" id="PS50405"/>
    </source>
</evidence>
<evidence type="ECO:0000256" key="2">
    <source>
        <dbReference type="ARBA" id="ARBA00022490"/>
    </source>
</evidence>
<evidence type="ECO:0000313" key="11">
    <source>
        <dbReference type="RefSeq" id="XP_010931371.1"/>
    </source>
</evidence>
<proteinExistence type="predicted"/>
<dbReference type="GO" id="GO:0005737">
    <property type="term" value="C:cytoplasm"/>
    <property type="evidence" value="ECO:0007669"/>
    <property type="project" value="UniProtKB-SubCell"/>
</dbReference>
<dbReference type="OrthoDB" id="197206at2759"/>
<dbReference type="InterPro" id="IPR002547">
    <property type="entry name" value="tRNA-bd_dom"/>
</dbReference>
<dbReference type="InParanoid" id="A0A6I9RRW0"/>
<dbReference type="Proteomes" id="UP000504607">
    <property type="component" value="Chromosome 10"/>
</dbReference>
<dbReference type="InterPro" id="IPR053836">
    <property type="entry name" value="Arc1-like_N"/>
</dbReference>
<keyword evidence="3 6" id="KW-0820">tRNA-binding</keyword>
<organism evidence="10 11">
    <name type="scientific">Elaeis guineensis var. tenera</name>
    <name type="common">Oil palm</name>
    <dbReference type="NCBI Taxonomy" id="51953"/>
    <lineage>
        <taxon>Eukaryota</taxon>
        <taxon>Viridiplantae</taxon>
        <taxon>Streptophyta</taxon>
        <taxon>Embryophyta</taxon>
        <taxon>Tracheophyta</taxon>
        <taxon>Spermatophyta</taxon>
        <taxon>Magnoliopsida</taxon>
        <taxon>Liliopsida</taxon>
        <taxon>Arecaceae</taxon>
        <taxon>Arecoideae</taxon>
        <taxon>Cocoseae</taxon>
        <taxon>Elaeidinae</taxon>
        <taxon>Elaeis</taxon>
    </lineage>
</organism>
<keyword evidence="10" id="KW-1185">Reference proteome</keyword>
<comment type="subcellular location">
    <subcellularLocation>
        <location evidence="1">Cytoplasm</location>
    </subcellularLocation>
</comment>
<feature type="domain" description="GST C-terminal" evidence="8">
    <location>
        <begin position="38"/>
        <end position="170"/>
    </location>
</feature>
<evidence type="ECO:0000259" key="9">
    <source>
        <dbReference type="PROSITE" id="PS50886"/>
    </source>
</evidence>
<dbReference type="CDD" id="cd10304">
    <property type="entry name" value="GST_C_Arc1p_N_like"/>
    <property type="match status" value="1"/>
</dbReference>
<name>A0A6I9RRW0_ELAGV</name>
<keyword evidence="4 6" id="KW-0694">RNA-binding</keyword>
<reference evidence="11" key="1">
    <citation type="submission" date="2025-08" db="UniProtKB">
        <authorList>
            <consortium name="RefSeq"/>
        </authorList>
    </citation>
    <scope>IDENTIFICATION</scope>
</reference>
<dbReference type="PANTHER" id="PTHR11586">
    <property type="entry name" value="TRNA-AMINOACYLATION COFACTOR ARC1 FAMILY MEMBER"/>
    <property type="match status" value="1"/>
</dbReference>
<dbReference type="RefSeq" id="XP_010931371.1">
    <property type="nucleotide sequence ID" value="XM_010933069.2"/>
</dbReference>
<dbReference type="InterPro" id="IPR012340">
    <property type="entry name" value="NA-bd_OB-fold"/>
</dbReference>
<evidence type="ECO:0000256" key="1">
    <source>
        <dbReference type="ARBA" id="ARBA00004496"/>
    </source>
</evidence>
<dbReference type="PANTHER" id="PTHR11586:SF33">
    <property type="entry name" value="AMINOACYL TRNA SYNTHASE COMPLEX-INTERACTING MULTIFUNCTIONAL PROTEIN 1"/>
    <property type="match status" value="1"/>
</dbReference>
<dbReference type="InterPro" id="IPR051270">
    <property type="entry name" value="Tyrosine-tRNA_ligase_regulator"/>
</dbReference>
<feature type="domain" description="TRNA-binding" evidence="9">
    <location>
        <begin position="249"/>
        <end position="352"/>
    </location>
</feature>
<feature type="compositionally biased region" description="Basic and acidic residues" evidence="7">
    <location>
        <begin position="228"/>
        <end position="243"/>
    </location>
</feature>
<dbReference type="Gene3D" id="1.20.1050.130">
    <property type="match status" value="1"/>
</dbReference>
<dbReference type="CDD" id="cd02799">
    <property type="entry name" value="tRNA_bind_EMAP-II_like"/>
    <property type="match status" value="1"/>
</dbReference>
<dbReference type="GO" id="GO:0000049">
    <property type="term" value="F:tRNA binding"/>
    <property type="evidence" value="ECO:0007669"/>
    <property type="project" value="UniProtKB-UniRule"/>
</dbReference>
<evidence type="ECO:0000256" key="6">
    <source>
        <dbReference type="PROSITE-ProRule" id="PRU00209"/>
    </source>
</evidence>